<dbReference type="AlphaFoldDB" id="A0A7Y0E2I3"/>
<dbReference type="EMBL" id="JABBNT010000005">
    <property type="protein sequence ID" value="NMM46020.1"/>
    <property type="molecule type" value="Genomic_DNA"/>
</dbReference>
<dbReference type="GO" id="GO:0005737">
    <property type="term" value="C:cytoplasm"/>
    <property type="evidence" value="ECO:0007669"/>
    <property type="project" value="TreeGrafter"/>
</dbReference>
<keyword evidence="7" id="KW-1185">Reference proteome</keyword>
<feature type="domain" description="GST C-terminal" evidence="5">
    <location>
        <begin position="85"/>
        <end position="215"/>
    </location>
</feature>
<evidence type="ECO:0000313" key="7">
    <source>
        <dbReference type="Proteomes" id="UP000539372"/>
    </source>
</evidence>
<dbReference type="PANTHER" id="PTHR43968:SF6">
    <property type="entry name" value="GLUTATHIONE S-TRANSFERASE OMEGA"/>
    <property type="match status" value="1"/>
</dbReference>
<dbReference type="SUPFAM" id="SSF47616">
    <property type="entry name" value="GST C-terminal domain-like"/>
    <property type="match status" value="1"/>
</dbReference>
<evidence type="ECO:0000256" key="2">
    <source>
        <dbReference type="ARBA" id="ARBA00022679"/>
    </source>
</evidence>
<dbReference type="InterPro" id="IPR004045">
    <property type="entry name" value="Glutathione_S-Trfase_N"/>
</dbReference>
<evidence type="ECO:0000259" key="5">
    <source>
        <dbReference type="PROSITE" id="PS50405"/>
    </source>
</evidence>
<dbReference type="CDD" id="cd00570">
    <property type="entry name" value="GST_N_family"/>
    <property type="match status" value="1"/>
</dbReference>
<dbReference type="PROSITE" id="PS50404">
    <property type="entry name" value="GST_NTER"/>
    <property type="match status" value="1"/>
</dbReference>
<dbReference type="Gene3D" id="1.20.1050.10">
    <property type="match status" value="1"/>
</dbReference>
<name>A0A7Y0E2I3_9PROT</name>
<accession>A0A7Y0E2I3</accession>
<reference evidence="6 7" key="1">
    <citation type="submission" date="2020-04" db="EMBL/GenBank/DDBJ databases">
        <title>Rhodospirillaceae bacterium KN72 isolated from deep sea.</title>
        <authorList>
            <person name="Zhang D.-C."/>
        </authorList>
    </citation>
    <scope>NUCLEOTIDE SEQUENCE [LARGE SCALE GENOMIC DNA]</scope>
    <source>
        <strain evidence="6 7">KN72</strain>
    </source>
</reference>
<dbReference type="PROSITE" id="PS50405">
    <property type="entry name" value="GST_CTER"/>
    <property type="match status" value="1"/>
</dbReference>
<dbReference type="InterPro" id="IPR036249">
    <property type="entry name" value="Thioredoxin-like_sf"/>
</dbReference>
<dbReference type="SFLD" id="SFLDS00019">
    <property type="entry name" value="Glutathione_Transferase_(cytos"/>
    <property type="match status" value="1"/>
</dbReference>
<dbReference type="GO" id="GO:0004364">
    <property type="term" value="F:glutathione transferase activity"/>
    <property type="evidence" value="ECO:0007669"/>
    <property type="project" value="UniProtKB-EC"/>
</dbReference>
<dbReference type="InterPro" id="IPR036282">
    <property type="entry name" value="Glutathione-S-Trfase_C_sf"/>
</dbReference>
<evidence type="ECO:0000259" key="4">
    <source>
        <dbReference type="PROSITE" id="PS50404"/>
    </source>
</evidence>
<dbReference type="Proteomes" id="UP000539372">
    <property type="component" value="Unassembled WGS sequence"/>
</dbReference>
<evidence type="ECO:0000256" key="3">
    <source>
        <dbReference type="ARBA" id="ARBA00047960"/>
    </source>
</evidence>
<dbReference type="InterPro" id="IPR050983">
    <property type="entry name" value="GST_Omega/HSP26"/>
</dbReference>
<dbReference type="InterPro" id="IPR045073">
    <property type="entry name" value="Omega/Tau-like"/>
</dbReference>
<dbReference type="InterPro" id="IPR040079">
    <property type="entry name" value="Glutathione_S-Trfase"/>
</dbReference>
<proteinExistence type="predicted"/>
<dbReference type="Gene3D" id="3.40.30.10">
    <property type="entry name" value="Glutaredoxin"/>
    <property type="match status" value="1"/>
</dbReference>
<dbReference type="Pfam" id="PF13409">
    <property type="entry name" value="GST_N_2"/>
    <property type="match status" value="1"/>
</dbReference>
<dbReference type="Pfam" id="PF13410">
    <property type="entry name" value="GST_C_2"/>
    <property type="match status" value="1"/>
</dbReference>
<organism evidence="6 7">
    <name type="scientific">Pacificispira spongiicola</name>
    <dbReference type="NCBI Taxonomy" id="2729598"/>
    <lineage>
        <taxon>Bacteria</taxon>
        <taxon>Pseudomonadati</taxon>
        <taxon>Pseudomonadota</taxon>
        <taxon>Alphaproteobacteria</taxon>
        <taxon>Rhodospirillales</taxon>
        <taxon>Rhodospirillaceae</taxon>
        <taxon>Pacificispira</taxon>
    </lineage>
</organism>
<feature type="domain" description="GST N-terminal" evidence="4">
    <location>
        <begin position="3"/>
        <end position="81"/>
    </location>
</feature>
<keyword evidence="2 6" id="KW-0808">Transferase</keyword>
<gene>
    <name evidence="6" type="ORF">HH303_16100</name>
</gene>
<evidence type="ECO:0000313" key="6">
    <source>
        <dbReference type="EMBL" id="NMM46020.1"/>
    </source>
</evidence>
<dbReference type="SUPFAM" id="SSF52833">
    <property type="entry name" value="Thioredoxin-like"/>
    <property type="match status" value="1"/>
</dbReference>
<dbReference type="SFLD" id="SFLDG00358">
    <property type="entry name" value="Main_(cytGST)"/>
    <property type="match status" value="1"/>
</dbReference>
<comment type="caution">
    <text evidence="6">The sequence shown here is derived from an EMBL/GenBank/DDBJ whole genome shotgun (WGS) entry which is preliminary data.</text>
</comment>
<dbReference type="SFLD" id="SFLDG01152">
    <property type="entry name" value="Main.3:_Omega-_and_Tau-like"/>
    <property type="match status" value="1"/>
</dbReference>
<dbReference type="PANTHER" id="PTHR43968">
    <property type="match status" value="1"/>
</dbReference>
<dbReference type="EC" id="2.5.1.18" evidence="1"/>
<comment type="catalytic activity">
    <reaction evidence="3">
        <text>RX + glutathione = an S-substituted glutathione + a halide anion + H(+)</text>
        <dbReference type="Rhea" id="RHEA:16437"/>
        <dbReference type="ChEBI" id="CHEBI:15378"/>
        <dbReference type="ChEBI" id="CHEBI:16042"/>
        <dbReference type="ChEBI" id="CHEBI:17792"/>
        <dbReference type="ChEBI" id="CHEBI:57925"/>
        <dbReference type="ChEBI" id="CHEBI:90779"/>
        <dbReference type="EC" id="2.5.1.18"/>
    </reaction>
</comment>
<dbReference type="InterPro" id="IPR010987">
    <property type="entry name" value="Glutathione-S-Trfase_C-like"/>
</dbReference>
<protein>
    <recommendedName>
        <fullName evidence="1">glutathione transferase</fullName>
        <ecNumber evidence="1">2.5.1.18</ecNumber>
    </recommendedName>
</protein>
<sequence length="227" mass="25762">MVMMLQLISHVLCPYVQRAAIMLTEKGVEFDRTNIDLADKPAWFLDISPLGKTPVLIVDGFPIFESAVILEYLEETLPNPLHPDTALARAEHRAWMEFGSAILNDIAGFYSVADATSFDEKVCALRTKFLRLEAELRVGPYFDGDRFRLVDVVFGPVFRYFDVFDEIGDFGIFTGLTRVQAWRKELERRPSVRTAVTEDYPALLRDFIQRRASYLSVLAGKTSPGMV</sequence>
<evidence type="ECO:0000256" key="1">
    <source>
        <dbReference type="ARBA" id="ARBA00012452"/>
    </source>
</evidence>
<dbReference type="CDD" id="cd00299">
    <property type="entry name" value="GST_C_family"/>
    <property type="match status" value="1"/>
</dbReference>